<evidence type="ECO:0008006" key="3">
    <source>
        <dbReference type="Google" id="ProtNLM"/>
    </source>
</evidence>
<comment type="caution">
    <text evidence="1">The sequence shown here is derived from an EMBL/GenBank/DDBJ whole genome shotgun (WGS) entry which is preliminary data.</text>
</comment>
<reference evidence="1 2" key="1">
    <citation type="journal article" date="2019" name="Nat. Microbiol.">
        <title>Expanding anaerobic alkane metabolism in the domain of Archaea.</title>
        <authorList>
            <person name="Wang Y."/>
            <person name="Wegener G."/>
            <person name="Hou J."/>
            <person name="Wang F."/>
            <person name="Xiao X."/>
        </authorList>
    </citation>
    <scope>NUCLEOTIDE SEQUENCE [LARGE SCALE GENOMIC DNA]</scope>
    <source>
        <strain evidence="1">WYZ-LMO10</strain>
    </source>
</reference>
<name>A0A523BI19_9CREN</name>
<accession>A0A523BI19</accession>
<sequence>MFKRFFKRAPPLKDALNDAIIRLTQQKRKLEILSLKIKSREKTLFDSVTMAIERKDPERAKIYANELAEVKKVQKNVRNSILILEQLVIRMETLREFGTAFAQLKPALEVVKQVSDQLSEVMPEVSNELSNIGSVLGDALVGVNINLMQEELMIKMPNCDKIIEEAASYLSEKIEEELPVPPMGVRTAIAIGGEGDEEFFVPKSRNLDPDEAVLAYLKENQGKLDIRECSRLFQIPEEEIPKIMESLSRKGVIKIMIVEGIQHGVRSSK</sequence>
<dbReference type="Proteomes" id="UP000315399">
    <property type="component" value="Unassembled WGS sequence"/>
</dbReference>
<gene>
    <name evidence="1" type="ORF">DSO08_00535</name>
</gene>
<proteinExistence type="predicted"/>
<protein>
    <recommendedName>
        <fullName evidence="3">Cell division protein</fullName>
    </recommendedName>
</protein>
<dbReference type="Gene3D" id="6.10.140.1230">
    <property type="match status" value="1"/>
</dbReference>
<evidence type="ECO:0000313" key="1">
    <source>
        <dbReference type="EMBL" id="TDA40160.1"/>
    </source>
</evidence>
<dbReference type="AlphaFoldDB" id="A0A523BI19"/>
<dbReference type="EMBL" id="QNVH01000002">
    <property type="protein sequence ID" value="TDA40160.1"/>
    <property type="molecule type" value="Genomic_DNA"/>
</dbReference>
<dbReference type="InterPro" id="IPR036388">
    <property type="entry name" value="WH-like_DNA-bd_sf"/>
</dbReference>
<dbReference type="Gene3D" id="1.10.10.10">
    <property type="entry name" value="Winged helix-like DNA-binding domain superfamily/Winged helix DNA-binding domain"/>
    <property type="match status" value="1"/>
</dbReference>
<evidence type="ECO:0000313" key="2">
    <source>
        <dbReference type="Proteomes" id="UP000315399"/>
    </source>
</evidence>
<organism evidence="1 2">
    <name type="scientific">Thermoproteota archaeon</name>
    <dbReference type="NCBI Taxonomy" id="2056631"/>
    <lineage>
        <taxon>Archaea</taxon>
        <taxon>Thermoproteota</taxon>
    </lineage>
</organism>